<dbReference type="PANTHER" id="PTHR24189:SF50">
    <property type="entry name" value="ANKYRIN REPEAT AND SOCS BOX PROTEIN 2"/>
    <property type="match status" value="1"/>
</dbReference>
<evidence type="ECO:0000313" key="5">
    <source>
        <dbReference type="Proteomes" id="UP001427805"/>
    </source>
</evidence>
<dbReference type="Gene3D" id="1.25.40.20">
    <property type="entry name" value="Ankyrin repeat-containing domain"/>
    <property type="match status" value="1"/>
</dbReference>
<dbReference type="PROSITE" id="PS50297">
    <property type="entry name" value="ANK_REP_REGION"/>
    <property type="match status" value="1"/>
</dbReference>
<evidence type="ECO:0000313" key="4">
    <source>
        <dbReference type="EMBL" id="MEN3749394.1"/>
    </source>
</evidence>
<organism evidence="4 5">
    <name type="scientific">Sphingomonas rustica</name>
    <dbReference type="NCBI Taxonomy" id="3103142"/>
    <lineage>
        <taxon>Bacteria</taxon>
        <taxon>Pseudomonadati</taxon>
        <taxon>Pseudomonadota</taxon>
        <taxon>Alphaproteobacteria</taxon>
        <taxon>Sphingomonadales</taxon>
        <taxon>Sphingomonadaceae</taxon>
        <taxon>Sphingomonas</taxon>
    </lineage>
</organism>
<dbReference type="EMBL" id="JBDIZK010000013">
    <property type="protein sequence ID" value="MEN3749394.1"/>
    <property type="molecule type" value="Genomic_DNA"/>
</dbReference>
<proteinExistence type="predicted"/>
<evidence type="ECO:0000256" key="1">
    <source>
        <dbReference type="ARBA" id="ARBA00022737"/>
    </source>
</evidence>
<keyword evidence="1" id="KW-0677">Repeat</keyword>
<dbReference type="PROSITE" id="PS50088">
    <property type="entry name" value="ANK_REPEAT"/>
    <property type="match status" value="1"/>
</dbReference>
<keyword evidence="2 3" id="KW-0040">ANK repeat</keyword>
<comment type="caution">
    <text evidence="4">The sequence shown here is derived from an EMBL/GenBank/DDBJ whole genome shotgun (WGS) entry which is preliminary data.</text>
</comment>
<dbReference type="InterPro" id="IPR050745">
    <property type="entry name" value="Multifunctional_regulatory"/>
</dbReference>
<dbReference type="SUPFAM" id="SSF48403">
    <property type="entry name" value="Ankyrin repeat"/>
    <property type="match status" value="1"/>
</dbReference>
<protein>
    <submittedName>
        <fullName evidence="4">Ankyrin repeat domain-containing protein</fullName>
    </submittedName>
</protein>
<gene>
    <name evidence="4" type="ORF">TPR58_19625</name>
</gene>
<dbReference type="Pfam" id="PF00023">
    <property type="entry name" value="Ank"/>
    <property type="match status" value="1"/>
</dbReference>
<name>A0ABV0BCZ4_9SPHN</name>
<sequence length="349" mass="37666">MAKKRKLLPKDFEALLEAGDLDALKSVFDTCELDARGGVFKQSALAFAECPEALAHWLVEQGADIQAGDSDGDTPLHARARHWKGRVETLLDLGADIQAGEGARGTPLHMAAGAYNARNVRTLIERGARVDALNAGRQTPLDYALRRCSNAQIEDMAVIAELLLAAGAARPAEAVESVACIGTNFEFHRANYDPDTVDAASEALDRLYTLFDVPPVPRRAMHDGKSPIVATAARWQDRHEQLWELLVPSSGAAGTVQGEVIRISGRIGRELDGNGGINWDGQFRAMADAWLVHVGSGTPLPGPALAEAREIVGQVKRRSGDTRRMAELSVEWVDGNPTPMALPKPAYNR</sequence>
<dbReference type="InterPro" id="IPR036770">
    <property type="entry name" value="Ankyrin_rpt-contain_sf"/>
</dbReference>
<dbReference type="Proteomes" id="UP001427805">
    <property type="component" value="Unassembled WGS sequence"/>
</dbReference>
<feature type="repeat" description="ANK" evidence="3">
    <location>
        <begin position="103"/>
        <end position="135"/>
    </location>
</feature>
<dbReference type="PANTHER" id="PTHR24189">
    <property type="entry name" value="MYOTROPHIN"/>
    <property type="match status" value="1"/>
</dbReference>
<dbReference type="RefSeq" id="WP_346248437.1">
    <property type="nucleotide sequence ID" value="NZ_JBDIZK010000013.1"/>
</dbReference>
<keyword evidence="5" id="KW-1185">Reference proteome</keyword>
<evidence type="ECO:0000256" key="2">
    <source>
        <dbReference type="ARBA" id="ARBA00023043"/>
    </source>
</evidence>
<accession>A0ABV0BCZ4</accession>
<reference evidence="4 5" key="1">
    <citation type="submission" date="2024-05" db="EMBL/GenBank/DDBJ databases">
        <title>Sphingomonas sp. HF-S3 16S ribosomal RNA gene Genome sequencing and assembly.</title>
        <authorList>
            <person name="Lee H."/>
        </authorList>
    </citation>
    <scope>NUCLEOTIDE SEQUENCE [LARGE SCALE GENOMIC DNA]</scope>
    <source>
        <strain evidence="4 5">HF-S3</strain>
    </source>
</reference>
<dbReference type="InterPro" id="IPR002110">
    <property type="entry name" value="Ankyrin_rpt"/>
</dbReference>
<evidence type="ECO:0000256" key="3">
    <source>
        <dbReference type="PROSITE-ProRule" id="PRU00023"/>
    </source>
</evidence>